<organism evidence="1 2">
    <name type="scientific">Glycomyces artemisiae</name>
    <dbReference type="NCBI Taxonomy" id="1076443"/>
    <lineage>
        <taxon>Bacteria</taxon>
        <taxon>Bacillati</taxon>
        <taxon>Actinomycetota</taxon>
        <taxon>Actinomycetes</taxon>
        <taxon>Glycomycetales</taxon>
        <taxon>Glycomycetaceae</taxon>
        <taxon>Glycomyces</taxon>
    </lineage>
</organism>
<dbReference type="Proteomes" id="UP000238176">
    <property type="component" value="Unassembled WGS sequence"/>
</dbReference>
<evidence type="ECO:0000313" key="1">
    <source>
        <dbReference type="EMBL" id="PRY56941.1"/>
    </source>
</evidence>
<protein>
    <submittedName>
        <fullName evidence="1">Uncharacterized protein</fullName>
    </submittedName>
</protein>
<reference evidence="1 2" key="1">
    <citation type="submission" date="2018-03" db="EMBL/GenBank/DDBJ databases">
        <title>Genomic Encyclopedia of Type Strains, Phase III (KMG-III): the genomes of soil and plant-associated and newly described type strains.</title>
        <authorList>
            <person name="Whitman W."/>
        </authorList>
    </citation>
    <scope>NUCLEOTIDE SEQUENCE [LARGE SCALE GENOMIC DNA]</scope>
    <source>
        <strain evidence="1 2">CGMCC 4.7067</strain>
    </source>
</reference>
<evidence type="ECO:0000313" key="2">
    <source>
        <dbReference type="Proteomes" id="UP000238176"/>
    </source>
</evidence>
<accession>A0A2T0UG67</accession>
<proteinExistence type="predicted"/>
<sequence length="95" mass="9929">MYTVADPAIPASESAVSPTVGRLAVSSPEFVSTTITFAAPSTRFAFISEYAATRESYSGEPPSNTASSDKSYSDSVSELFASSDISAPSATDRQF</sequence>
<keyword evidence="2" id="KW-1185">Reference proteome</keyword>
<dbReference type="EMBL" id="PVTJ01000008">
    <property type="protein sequence ID" value="PRY56941.1"/>
    <property type="molecule type" value="Genomic_DNA"/>
</dbReference>
<dbReference type="AlphaFoldDB" id="A0A2T0UG67"/>
<comment type="caution">
    <text evidence="1">The sequence shown here is derived from an EMBL/GenBank/DDBJ whole genome shotgun (WGS) entry which is preliminary data.</text>
</comment>
<name>A0A2T0UG67_9ACTN</name>
<gene>
    <name evidence="1" type="ORF">B0I28_108252</name>
</gene>